<dbReference type="InterPro" id="IPR012675">
    <property type="entry name" value="Beta-grasp_dom_sf"/>
</dbReference>
<reference evidence="1 2" key="1">
    <citation type="submission" date="2019-10" db="EMBL/GenBank/DDBJ databases">
        <title>Corynebacterium sp novel species isolated from the respiratory tract of Marmot.</title>
        <authorList>
            <person name="Zhang G."/>
        </authorList>
    </citation>
    <scope>NUCLEOTIDE SEQUENCE [LARGE SCALE GENOMIC DNA]</scope>
    <source>
        <strain evidence="1 2">336</strain>
    </source>
</reference>
<dbReference type="PANTHER" id="PTHR34472">
    <property type="entry name" value="SULFUR CARRIER PROTEIN THIS"/>
    <property type="match status" value="1"/>
</dbReference>
<dbReference type="InterPro" id="IPR003749">
    <property type="entry name" value="ThiS/MoaD-like"/>
</dbReference>
<comment type="caution">
    <text evidence="1">The sequence shown here is derived from an EMBL/GenBank/DDBJ whole genome shotgun (WGS) entry which is preliminary data.</text>
</comment>
<dbReference type="EMBL" id="WBZJ01000001">
    <property type="protein sequence ID" value="KAB3523147.1"/>
    <property type="molecule type" value="Genomic_DNA"/>
</dbReference>
<dbReference type="InterPro" id="IPR016155">
    <property type="entry name" value="Mopterin_synth/thiamin_S_b"/>
</dbReference>
<dbReference type="SUPFAM" id="SSF54285">
    <property type="entry name" value="MoaD/ThiS"/>
    <property type="match status" value="1"/>
</dbReference>
<evidence type="ECO:0000313" key="2">
    <source>
        <dbReference type="Proteomes" id="UP000436181"/>
    </source>
</evidence>
<evidence type="ECO:0000313" key="1">
    <source>
        <dbReference type="EMBL" id="KAB3523147.1"/>
    </source>
</evidence>
<dbReference type="CDD" id="cd00565">
    <property type="entry name" value="Ubl_ThiS"/>
    <property type="match status" value="1"/>
</dbReference>
<dbReference type="PANTHER" id="PTHR34472:SF1">
    <property type="entry name" value="SULFUR CARRIER PROTEIN THIS"/>
    <property type="match status" value="1"/>
</dbReference>
<proteinExistence type="predicted"/>
<dbReference type="Proteomes" id="UP000436181">
    <property type="component" value="Unassembled WGS sequence"/>
</dbReference>
<dbReference type="NCBIfam" id="TIGR01683">
    <property type="entry name" value="thiS"/>
    <property type="match status" value="1"/>
</dbReference>
<organism evidence="1 2">
    <name type="scientific">Corynebacterium zhongnanshanii</name>
    <dbReference type="NCBI Taxonomy" id="2768834"/>
    <lineage>
        <taxon>Bacteria</taxon>
        <taxon>Bacillati</taxon>
        <taxon>Actinomycetota</taxon>
        <taxon>Actinomycetes</taxon>
        <taxon>Mycobacteriales</taxon>
        <taxon>Corynebacteriaceae</taxon>
        <taxon>Corynebacterium</taxon>
    </lineage>
</organism>
<accession>A0ABQ6VFF8</accession>
<gene>
    <name evidence="1" type="primary">thiS</name>
    <name evidence="1" type="ORF">F8377_03095</name>
</gene>
<protein>
    <submittedName>
        <fullName evidence="1">Sulfur carrier protein ThiS</fullName>
    </submittedName>
</protein>
<sequence>MTITLNGESTTWPGGSVADLVQHVTGQEDSAGVAVALNGQVVPASQWDRAVSDGDSADILLAVQGG</sequence>
<dbReference type="Gene3D" id="3.10.20.30">
    <property type="match status" value="1"/>
</dbReference>
<keyword evidence="2" id="KW-1185">Reference proteome</keyword>
<dbReference type="InterPro" id="IPR010035">
    <property type="entry name" value="Thi_S"/>
</dbReference>
<dbReference type="RefSeq" id="WP_151841875.1">
    <property type="nucleotide sequence ID" value="NZ_CP061033.1"/>
</dbReference>
<name>A0ABQ6VFF8_9CORY</name>
<dbReference type="Pfam" id="PF02597">
    <property type="entry name" value="ThiS"/>
    <property type="match status" value="1"/>
</dbReference>